<dbReference type="AlphaFoldDB" id="A7WPG6"/>
<feature type="region of interest" description="Disordered" evidence="7">
    <location>
        <begin position="72"/>
        <end position="203"/>
    </location>
</feature>
<dbReference type="PhylomeDB" id="A7WPG6"/>
<dbReference type="EMBL" id="AM850117">
    <property type="protein sequence ID" value="CAO98820.1"/>
    <property type="molecule type" value="Genomic_DNA"/>
</dbReference>
<dbReference type="InterPro" id="IPR044780">
    <property type="entry name" value="Heh2/Src1"/>
</dbReference>
<evidence type="ECO:0000256" key="6">
    <source>
        <dbReference type="ARBA" id="ARBA00023242"/>
    </source>
</evidence>
<dbReference type="PANTHER" id="PTHR47808:SF2">
    <property type="entry name" value="LEM DOMAIN-CONTAINING PROTEIN 2"/>
    <property type="match status" value="1"/>
</dbReference>
<dbReference type="InterPro" id="IPR013146">
    <property type="entry name" value="LEM-like_dom"/>
</dbReference>
<name>A7WPG6_NAKDE</name>
<reference evidence="10" key="1">
    <citation type="submission" date="2007-08" db="EMBL/GenBank/DDBJ databases">
        <title>Nakaseomyces delphensis STP1 region.</title>
        <authorList>
            <person name="Wolfe K.H."/>
        </authorList>
    </citation>
    <scope>NUCLEOTIDE SEQUENCE</scope>
    <source>
        <strain evidence="10">CBS 2170</strain>
    </source>
</reference>
<feature type="compositionally biased region" description="Basic and acidic residues" evidence="7">
    <location>
        <begin position="93"/>
        <end position="107"/>
    </location>
</feature>
<feature type="compositionally biased region" description="Basic and acidic residues" evidence="7">
    <location>
        <begin position="190"/>
        <end position="203"/>
    </location>
</feature>
<sequence>MSESASKLTAAQLRRILTENNVAFPSKAKKAVLAKLYTANIEAKGVEVDIEGVVASVKKEATRQRKKKLLELRNSKKGQKHALSDNDADEIDGEKTAKKVKRAERGSSEPYNKEVAQSESKNETASPAEAAGIAESSLNEDSEIEDSYKSDAKDINIQKHKSNNSNNEHTETTKPVRRSRRHVSSDENNEDKKLGEQKEEEPALAKVVSAIKNDIKEELAPEKEEFVANERTGRNGSDFYSFLNHGLKYIFKLLIFLMPILFGIWYRDQKFQVGFCGHELPVQRFQSPNDQLNIIASLDKSLERFLPECMPCPKDAVCTTHLQVHCEPGFRKVHNWKSLHGLLPFPDHCVKNAKLDNIPKKITPLSFALKVLRERNAENSCGRTSENDHQAALLERELYSRVWQEFKDSVNSTAFQNEWSTLIKQLKKSQEIQTQTIVVKNGVGSVEKHLLLRSFSTSEVSYVCMLGMFIRNIPIEKRSILLSLVIFVASAVLEFIIQKLAAHCLKESHFVNEAVKKAILKLQDTKSNEDITYLDTIQLREYLLCDVHNLQEKNRLWQKISGKLAENENVDTRIVELYGDVLRIWEWNS</sequence>
<feature type="domain" description="LEM-like" evidence="9">
    <location>
        <begin position="1"/>
        <end position="46"/>
    </location>
</feature>
<dbReference type="GO" id="GO:0003677">
    <property type="term" value="F:DNA binding"/>
    <property type="evidence" value="ECO:0007669"/>
    <property type="project" value="InterPro"/>
</dbReference>
<protein>
    <submittedName>
        <fullName evidence="10">Uncharacterized protein heh2</fullName>
    </submittedName>
</protein>
<evidence type="ECO:0000256" key="3">
    <source>
        <dbReference type="ARBA" id="ARBA00022692"/>
    </source>
</evidence>
<comment type="subcellular location">
    <subcellularLocation>
        <location evidence="1">Nucleus inner membrane</location>
    </subcellularLocation>
</comment>
<dbReference type="Gene3D" id="1.10.720.30">
    <property type="entry name" value="SAP domain"/>
    <property type="match status" value="1"/>
</dbReference>
<dbReference type="Gene3D" id="1.10.10.1180">
    <property type="entry name" value="MAN1, winged-helix domain"/>
    <property type="match status" value="1"/>
</dbReference>
<evidence type="ECO:0000256" key="2">
    <source>
        <dbReference type="ARBA" id="ARBA00022553"/>
    </source>
</evidence>
<proteinExistence type="predicted"/>
<evidence type="ECO:0000256" key="1">
    <source>
        <dbReference type="ARBA" id="ARBA00004540"/>
    </source>
</evidence>
<evidence type="ECO:0000256" key="8">
    <source>
        <dbReference type="SAM" id="Phobius"/>
    </source>
</evidence>
<evidence type="ECO:0000259" key="9">
    <source>
        <dbReference type="SMART" id="SM01261"/>
    </source>
</evidence>
<dbReference type="InterPro" id="IPR018996">
    <property type="entry name" value="Man1/Src1-like_C"/>
</dbReference>
<feature type="transmembrane region" description="Helical" evidence="8">
    <location>
        <begin position="480"/>
        <end position="497"/>
    </location>
</feature>
<dbReference type="InterPro" id="IPR041885">
    <property type="entry name" value="MAN1_winged_helix_dom"/>
</dbReference>
<dbReference type="GO" id="GO:0003682">
    <property type="term" value="F:chromatin binding"/>
    <property type="evidence" value="ECO:0007669"/>
    <property type="project" value="InterPro"/>
</dbReference>
<dbReference type="GO" id="GO:0071763">
    <property type="term" value="P:nuclear membrane organization"/>
    <property type="evidence" value="ECO:0007669"/>
    <property type="project" value="TreeGrafter"/>
</dbReference>
<dbReference type="GO" id="GO:0034399">
    <property type="term" value="C:nuclear periphery"/>
    <property type="evidence" value="ECO:0007669"/>
    <property type="project" value="TreeGrafter"/>
</dbReference>
<accession>A7WPG6</accession>
<dbReference type="Pfam" id="PF09402">
    <property type="entry name" value="MSC"/>
    <property type="match status" value="1"/>
</dbReference>
<keyword evidence="5 8" id="KW-0472">Membrane</keyword>
<evidence type="ECO:0000256" key="4">
    <source>
        <dbReference type="ARBA" id="ARBA00022989"/>
    </source>
</evidence>
<organism evidence="10">
    <name type="scientific">Nakaseomyces delphensis</name>
    <name type="common">Yeast</name>
    <name type="synonym">Kluyveromyces delphensis</name>
    <dbReference type="NCBI Taxonomy" id="51657"/>
    <lineage>
        <taxon>Eukaryota</taxon>
        <taxon>Fungi</taxon>
        <taxon>Dikarya</taxon>
        <taxon>Ascomycota</taxon>
        <taxon>Saccharomycotina</taxon>
        <taxon>Saccharomycetes</taxon>
        <taxon>Saccharomycetales</taxon>
        <taxon>Saccharomycetaceae</taxon>
        <taxon>Nakaseomyces</taxon>
    </lineage>
</organism>
<keyword evidence="6" id="KW-0539">Nucleus</keyword>
<dbReference type="GO" id="GO:0005637">
    <property type="term" value="C:nuclear inner membrane"/>
    <property type="evidence" value="ECO:0007669"/>
    <property type="project" value="UniProtKB-SubCell"/>
</dbReference>
<dbReference type="InterPro" id="IPR025856">
    <property type="entry name" value="HeH/LEM_domain"/>
</dbReference>
<dbReference type="PANTHER" id="PTHR47808">
    <property type="entry name" value="INNER NUCLEAR MEMBRANE PROTEIN HEH2-RELATED"/>
    <property type="match status" value="1"/>
</dbReference>
<dbReference type="CDD" id="cd12935">
    <property type="entry name" value="LEM_like"/>
    <property type="match status" value="1"/>
</dbReference>
<dbReference type="SMART" id="SM01261">
    <property type="entry name" value="Thymopoietin"/>
    <property type="match status" value="1"/>
</dbReference>
<keyword evidence="2" id="KW-0597">Phosphoprotein</keyword>
<gene>
    <name evidence="10" type="primary">heh2</name>
</gene>
<feature type="transmembrane region" description="Helical" evidence="8">
    <location>
        <begin position="249"/>
        <end position="266"/>
    </location>
</feature>
<dbReference type="Pfam" id="PF12949">
    <property type="entry name" value="HeH"/>
    <property type="match status" value="1"/>
</dbReference>
<evidence type="ECO:0000313" key="10">
    <source>
        <dbReference type="EMBL" id="CAO98820.1"/>
    </source>
</evidence>
<evidence type="ECO:0000256" key="5">
    <source>
        <dbReference type="ARBA" id="ARBA00023136"/>
    </source>
</evidence>
<evidence type="ECO:0000256" key="7">
    <source>
        <dbReference type="SAM" id="MobiDB-lite"/>
    </source>
</evidence>
<keyword evidence="4 8" id="KW-1133">Transmembrane helix</keyword>
<dbReference type="InterPro" id="IPR036361">
    <property type="entry name" value="SAP_dom_sf"/>
</dbReference>
<keyword evidence="3 8" id="KW-0812">Transmembrane</keyword>
<feature type="compositionally biased region" description="Polar residues" evidence="7">
    <location>
        <begin position="115"/>
        <end position="125"/>
    </location>
</feature>
<feature type="compositionally biased region" description="Basic and acidic residues" evidence="7">
    <location>
        <begin position="146"/>
        <end position="157"/>
    </location>
</feature>
<dbReference type="GO" id="GO:0005783">
    <property type="term" value="C:endoplasmic reticulum"/>
    <property type="evidence" value="ECO:0007669"/>
    <property type="project" value="TreeGrafter"/>
</dbReference>